<evidence type="ECO:0000313" key="2">
    <source>
        <dbReference type="EMBL" id="KAH7252813.1"/>
    </source>
</evidence>
<dbReference type="EMBL" id="JAGPXF010000003">
    <property type="protein sequence ID" value="KAH7252813.1"/>
    <property type="molecule type" value="Genomic_DNA"/>
</dbReference>
<reference evidence="2" key="1">
    <citation type="journal article" date="2021" name="Nat. Commun.">
        <title>Genetic determinants of endophytism in the Arabidopsis root mycobiome.</title>
        <authorList>
            <person name="Mesny F."/>
            <person name="Miyauchi S."/>
            <person name="Thiergart T."/>
            <person name="Pickel B."/>
            <person name="Atanasova L."/>
            <person name="Karlsson M."/>
            <person name="Huettel B."/>
            <person name="Barry K.W."/>
            <person name="Haridas S."/>
            <person name="Chen C."/>
            <person name="Bauer D."/>
            <person name="Andreopoulos W."/>
            <person name="Pangilinan J."/>
            <person name="LaButti K."/>
            <person name="Riley R."/>
            <person name="Lipzen A."/>
            <person name="Clum A."/>
            <person name="Drula E."/>
            <person name="Henrissat B."/>
            <person name="Kohler A."/>
            <person name="Grigoriev I.V."/>
            <person name="Martin F.M."/>
            <person name="Hacquard S."/>
        </authorList>
    </citation>
    <scope>NUCLEOTIDE SEQUENCE</scope>
    <source>
        <strain evidence="2">MPI-SDFR-AT-0068</strain>
    </source>
</reference>
<organism evidence="2 3">
    <name type="scientific">Fusarium tricinctum</name>
    <dbReference type="NCBI Taxonomy" id="61284"/>
    <lineage>
        <taxon>Eukaryota</taxon>
        <taxon>Fungi</taxon>
        <taxon>Dikarya</taxon>
        <taxon>Ascomycota</taxon>
        <taxon>Pezizomycotina</taxon>
        <taxon>Sordariomycetes</taxon>
        <taxon>Hypocreomycetidae</taxon>
        <taxon>Hypocreales</taxon>
        <taxon>Nectriaceae</taxon>
        <taxon>Fusarium</taxon>
        <taxon>Fusarium tricinctum species complex</taxon>
    </lineage>
</organism>
<keyword evidence="3" id="KW-1185">Reference proteome</keyword>
<evidence type="ECO:0000313" key="3">
    <source>
        <dbReference type="Proteomes" id="UP000813427"/>
    </source>
</evidence>
<gene>
    <name evidence="2" type="ORF">BKA59DRAFT_454024</name>
</gene>
<sequence>MAAQDALLVDESDKTLNSVSNKADSIYAKPMHLGKETPMAKSEVKIEIVQNGISHGAIWGMTQQYKQVPSGLWGPYSEGEDPTKNRNGNNINDLLDDNEGSVKLMMGVLMQGPPAVMSEDTLKAFDILDAGLEDLPADKSFPDPGWSDKSWEPDEPKKGAAQWDAVHDKWKSPDWNEGEAKDVQTGFVNTWAKTFGWDSALSELAKIPKLLDERFDNLYVSAPFITK</sequence>
<name>A0A8K0WFN3_9HYPO</name>
<dbReference type="AlphaFoldDB" id="A0A8K0WFN3"/>
<evidence type="ECO:0000256" key="1">
    <source>
        <dbReference type="SAM" id="MobiDB-lite"/>
    </source>
</evidence>
<protein>
    <submittedName>
        <fullName evidence="2">Uncharacterized protein</fullName>
    </submittedName>
</protein>
<feature type="compositionally biased region" description="Basic and acidic residues" evidence="1">
    <location>
        <begin position="149"/>
        <end position="158"/>
    </location>
</feature>
<dbReference type="Proteomes" id="UP000813427">
    <property type="component" value="Unassembled WGS sequence"/>
</dbReference>
<proteinExistence type="predicted"/>
<accession>A0A8K0WFN3</accession>
<feature type="region of interest" description="Disordered" evidence="1">
    <location>
        <begin position="74"/>
        <end position="96"/>
    </location>
</feature>
<dbReference type="OrthoDB" id="5352492at2759"/>
<comment type="caution">
    <text evidence="2">The sequence shown here is derived from an EMBL/GenBank/DDBJ whole genome shotgun (WGS) entry which is preliminary data.</text>
</comment>
<feature type="region of interest" description="Disordered" evidence="1">
    <location>
        <begin position="136"/>
        <end position="159"/>
    </location>
</feature>